<feature type="chain" id="PRO_5046903420" evidence="1">
    <location>
        <begin position="26"/>
        <end position="348"/>
    </location>
</feature>
<proteinExistence type="predicted"/>
<dbReference type="EMBL" id="JAUSQZ010000001">
    <property type="protein sequence ID" value="MDP9828431.1"/>
    <property type="molecule type" value="Genomic_DNA"/>
</dbReference>
<evidence type="ECO:0000313" key="3">
    <source>
        <dbReference type="Proteomes" id="UP001235712"/>
    </source>
</evidence>
<dbReference type="InterPro" id="IPR011042">
    <property type="entry name" value="6-blade_b-propeller_TolB-like"/>
</dbReference>
<evidence type="ECO:0000256" key="1">
    <source>
        <dbReference type="SAM" id="SignalP"/>
    </source>
</evidence>
<dbReference type="PANTHER" id="PTHR31460">
    <property type="match status" value="1"/>
</dbReference>
<sequence length="348" mass="36713">MPENSLSRRSVLARAAAGAAASALAVPLATAPARATSAPVAPGLSGKHRIPDEFTVTAPELYPEGIAWDPTRSAFLVGSARFGSVSVVTTRGKVTELVAPLAAASTLGIRVDAARNRALVAYSDFWVRQQIDTGLPPVSAVAVFALDTGKVLRRVDVDPGGARTFANDLTLDDDGNAYVTNSVTTRIMKVTPRGRISTLLDDPRFEAAVVGANGIVYDPRGYLLVARYDTGVLYRIPLERPRRMREVELEKPLIGTDGMILTDSGDLVVVTNAIGEAVGVGGGVDAVTVLSSHDRWRSAKVKRQVSPWPVAGPTTVTMTPRGAYVLSGRVGTLLSGSGVGQDFTVRRL</sequence>
<comment type="caution">
    <text evidence="2">The sequence shown here is derived from an EMBL/GenBank/DDBJ whole genome shotgun (WGS) entry which is preliminary data.</text>
</comment>
<accession>A0ABT9P6W7</accession>
<keyword evidence="3" id="KW-1185">Reference proteome</keyword>
<gene>
    <name evidence="2" type="ORF">J2S57_004180</name>
</gene>
<dbReference type="RefSeq" id="WP_307245605.1">
    <property type="nucleotide sequence ID" value="NZ_JAUSQZ010000001.1"/>
</dbReference>
<dbReference type="PROSITE" id="PS51318">
    <property type="entry name" value="TAT"/>
    <property type="match status" value="1"/>
</dbReference>
<organism evidence="2 3">
    <name type="scientific">Kineosporia succinea</name>
    <dbReference type="NCBI Taxonomy" id="84632"/>
    <lineage>
        <taxon>Bacteria</taxon>
        <taxon>Bacillati</taxon>
        <taxon>Actinomycetota</taxon>
        <taxon>Actinomycetes</taxon>
        <taxon>Kineosporiales</taxon>
        <taxon>Kineosporiaceae</taxon>
        <taxon>Kineosporia</taxon>
    </lineage>
</organism>
<dbReference type="SUPFAM" id="SSF63829">
    <property type="entry name" value="Calcium-dependent phosphotriesterase"/>
    <property type="match status" value="1"/>
</dbReference>
<dbReference type="InterPro" id="IPR053224">
    <property type="entry name" value="Sensory_adhesion_molecule"/>
</dbReference>
<keyword evidence="1" id="KW-0732">Signal</keyword>
<dbReference type="Gene3D" id="2.120.10.30">
    <property type="entry name" value="TolB, C-terminal domain"/>
    <property type="match status" value="1"/>
</dbReference>
<feature type="signal peptide" evidence="1">
    <location>
        <begin position="1"/>
        <end position="25"/>
    </location>
</feature>
<dbReference type="InterPro" id="IPR006311">
    <property type="entry name" value="TAT_signal"/>
</dbReference>
<protein>
    <submittedName>
        <fullName evidence="2">Sugar lactone lactonase YvrE</fullName>
    </submittedName>
</protein>
<dbReference type="Proteomes" id="UP001235712">
    <property type="component" value="Unassembled WGS sequence"/>
</dbReference>
<name>A0ABT9P6W7_9ACTN</name>
<evidence type="ECO:0000313" key="2">
    <source>
        <dbReference type="EMBL" id="MDP9828431.1"/>
    </source>
</evidence>
<reference evidence="2 3" key="1">
    <citation type="submission" date="2023-07" db="EMBL/GenBank/DDBJ databases">
        <title>Sequencing the genomes of 1000 actinobacteria strains.</title>
        <authorList>
            <person name="Klenk H.-P."/>
        </authorList>
    </citation>
    <scope>NUCLEOTIDE SEQUENCE [LARGE SCALE GENOMIC DNA]</scope>
    <source>
        <strain evidence="2 3">DSM 44388</strain>
    </source>
</reference>
<dbReference type="PANTHER" id="PTHR31460:SF3">
    <property type="entry name" value="MESOCENTIN"/>
    <property type="match status" value="1"/>
</dbReference>